<gene>
    <name evidence="4" type="ORF">EC973_007393</name>
    <name evidence="5" type="ORF">EC973_007436</name>
</gene>
<dbReference type="EMBL" id="JABAYA010000054">
    <property type="protein sequence ID" value="KAF7727521.1"/>
    <property type="molecule type" value="Genomic_DNA"/>
</dbReference>
<evidence type="ECO:0000313" key="6">
    <source>
        <dbReference type="Proteomes" id="UP000605846"/>
    </source>
</evidence>
<feature type="compositionally biased region" description="Basic and acidic residues" evidence="1">
    <location>
        <begin position="383"/>
        <end position="403"/>
    </location>
</feature>
<dbReference type="Gene3D" id="3.10.350.10">
    <property type="entry name" value="LysM domain"/>
    <property type="match status" value="1"/>
</dbReference>
<feature type="region of interest" description="Disordered" evidence="1">
    <location>
        <begin position="299"/>
        <end position="403"/>
    </location>
</feature>
<dbReference type="AlphaFoldDB" id="A0A8H7EPU6"/>
<evidence type="ECO:0000313" key="4">
    <source>
        <dbReference type="EMBL" id="KAF7727521.1"/>
    </source>
</evidence>
<protein>
    <recommendedName>
        <fullName evidence="3">LysM domain-containing protein</fullName>
    </recommendedName>
</protein>
<dbReference type="InterPro" id="IPR036779">
    <property type="entry name" value="LysM_dom_sf"/>
</dbReference>
<dbReference type="OrthoDB" id="3044029at2759"/>
<keyword evidence="6" id="KW-1185">Reference proteome</keyword>
<evidence type="ECO:0000313" key="5">
    <source>
        <dbReference type="EMBL" id="KAF7727562.1"/>
    </source>
</evidence>
<organism evidence="5 6">
    <name type="scientific">Apophysomyces ossiformis</name>
    <dbReference type="NCBI Taxonomy" id="679940"/>
    <lineage>
        <taxon>Eukaryota</taxon>
        <taxon>Fungi</taxon>
        <taxon>Fungi incertae sedis</taxon>
        <taxon>Mucoromycota</taxon>
        <taxon>Mucoromycotina</taxon>
        <taxon>Mucoromycetes</taxon>
        <taxon>Mucorales</taxon>
        <taxon>Mucorineae</taxon>
        <taxon>Mucoraceae</taxon>
        <taxon>Apophysomyces</taxon>
    </lineage>
</organism>
<accession>A0A8H7EPU6</accession>
<dbReference type="CDD" id="cd00118">
    <property type="entry name" value="LysM"/>
    <property type="match status" value="1"/>
</dbReference>
<comment type="caution">
    <text evidence="5">The sequence shown here is derived from an EMBL/GenBank/DDBJ whole genome shotgun (WGS) entry which is preliminary data.</text>
</comment>
<feature type="chain" id="PRO_5035102259" description="LysM domain-containing protein" evidence="2">
    <location>
        <begin position="19"/>
        <end position="424"/>
    </location>
</feature>
<feature type="compositionally biased region" description="Basic and acidic residues" evidence="1">
    <location>
        <begin position="350"/>
        <end position="372"/>
    </location>
</feature>
<keyword evidence="2" id="KW-0732">Signal</keyword>
<name>A0A8H7EPU6_9FUNG</name>
<sequence length="424" mass="45717">MKLLAIFSLATLASMALAAPASRCEETYVARGPEKCYKIARDHGIKTSQLKKLNSFINGPCTNIRAGDVLCLREATGNSRATKLKKGHCYSNDDCPGKKCCNLNISRCVNDPDGTICDYLPTRYETNPFLNKTLEDTKYKTSKCKTNDDCPGKKCCNLFTNQCVNDPKGKVCDIIPPSKLPAGAVVADAAANGVASGVPKPKKGQCNSNDDCPGKKCCNLFTNQCVNDPKGKICDIIPPSKFPAGAVVADAAANGVASGVPKLKKGQCSSNDDCPGKKCCNLFTNQCVYDRKGKICDIVPPTKSKETSPAKTPIDSDGKDPVKGVEKDDEKPVSADTPIDLNGKNPFHGVQKDEQKPKEDDKKKNDGDKTANPEETNGDETEQDAKKDEKAKADEKPKCRTSEEFTGWESFKNFFGYGPNDACP</sequence>
<reference evidence="5" key="1">
    <citation type="submission" date="2020-01" db="EMBL/GenBank/DDBJ databases">
        <title>Genome Sequencing of Three Apophysomyces-Like Fungal Strains Confirms a Novel Fungal Genus in the Mucoromycota with divergent Burkholderia-like Endosymbiotic Bacteria.</title>
        <authorList>
            <person name="Stajich J.E."/>
            <person name="Macias A.M."/>
            <person name="Carter-House D."/>
            <person name="Lovett B."/>
            <person name="Kasson L.R."/>
            <person name="Berry K."/>
            <person name="Grigoriev I."/>
            <person name="Chang Y."/>
            <person name="Spatafora J."/>
            <person name="Kasson M.T."/>
        </authorList>
    </citation>
    <scope>NUCLEOTIDE SEQUENCE</scope>
    <source>
        <strain evidence="5">NRRL A-21654</strain>
    </source>
</reference>
<evidence type="ECO:0000259" key="3">
    <source>
        <dbReference type="PROSITE" id="PS51782"/>
    </source>
</evidence>
<feature type="compositionally biased region" description="Basic and acidic residues" evidence="1">
    <location>
        <begin position="303"/>
        <end position="333"/>
    </location>
</feature>
<evidence type="ECO:0000256" key="1">
    <source>
        <dbReference type="SAM" id="MobiDB-lite"/>
    </source>
</evidence>
<feature type="domain" description="LysM" evidence="3">
    <location>
        <begin position="26"/>
        <end position="72"/>
    </location>
</feature>
<dbReference type="Pfam" id="PF01476">
    <property type="entry name" value="LysM"/>
    <property type="match status" value="1"/>
</dbReference>
<evidence type="ECO:0000256" key="2">
    <source>
        <dbReference type="SAM" id="SignalP"/>
    </source>
</evidence>
<dbReference type="Proteomes" id="UP000605846">
    <property type="component" value="Unassembled WGS sequence"/>
</dbReference>
<dbReference type="SUPFAM" id="SSF54106">
    <property type="entry name" value="LysM domain"/>
    <property type="match status" value="1"/>
</dbReference>
<dbReference type="EMBL" id="JABAYA010000054">
    <property type="protein sequence ID" value="KAF7727562.1"/>
    <property type="molecule type" value="Genomic_DNA"/>
</dbReference>
<feature type="signal peptide" evidence="2">
    <location>
        <begin position="1"/>
        <end position="18"/>
    </location>
</feature>
<dbReference type="PROSITE" id="PS51782">
    <property type="entry name" value="LYSM"/>
    <property type="match status" value="1"/>
</dbReference>
<dbReference type="InterPro" id="IPR018392">
    <property type="entry name" value="LysM"/>
</dbReference>
<proteinExistence type="predicted"/>